<gene>
    <name evidence="1" type="ORF">CK498_02365</name>
</gene>
<organism evidence="1 2">
    <name type="scientific">Halomonas salipaludis</name>
    <dbReference type="NCBI Taxonomy" id="2032625"/>
    <lineage>
        <taxon>Bacteria</taxon>
        <taxon>Pseudomonadati</taxon>
        <taxon>Pseudomonadota</taxon>
        <taxon>Gammaproteobacteria</taxon>
        <taxon>Oceanospirillales</taxon>
        <taxon>Halomonadaceae</taxon>
        <taxon>Halomonas</taxon>
    </lineage>
</organism>
<comment type="caution">
    <text evidence="1">The sequence shown here is derived from an EMBL/GenBank/DDBJ whole genome shotgun (WGS) entry which is preliminary data.</text>
</comment>
<keyword evidence="2" id="KW-1185">Reference proteome</keyword>
<dbReference type="RefSeq" id="WP_095619247.1">
    <property type="nucleotide sequence ID" value="NZ_NSKB01000001.1"/>
</dbReference>
<dbReference type="AlphaFoldDB" id="A0A2A2F3E4"/>
<proteinExistence type="predicted"/>
<sequence length="166" mass="18960">MTVSNANYLKGFYDQTKAMGQKVVNSDFTFEIEGFEQNYLLARQCPWPVVAPQGEIEVPSPLGAALWEPQQIRVNHQGQVTLMEVTAGSIDQMLVDIITNGGTFNAKIYEGTPERYLRYKRITDAFIQIDDPDRDWENRSQILAFSGTMFFHYFGEIVEGNSTDYR</sequence>
<name>A0A2A2F3E4_9GAMM</name>
<protein>
    <submittedName>
        <fullName evidence="1">Uncharacterized protein</fullName>
    </submittedName>
</protein>
<dbReference type="EMBL" id="NSKB01000001">
    <property type="protein sequence ID" value="PAU79234.1"/>
    <property type="molecule type" value="Genomic_DNA"/>
</dbReference>
<dbReference type="OrthoDB" id="8546635at2"/>
<evidence type="ECO:0000313" key="1">
    <source>
        <dbReference type="EMBL" id="PAU79234.1"/>
    </source>
</evidence>
<dbReference type="Proteomes" id="UP000217771">
    <property type="component" value="Unassembled WGS sequence"/>
</dbReference>
<evidence type="ECO:0000313" key="2">
    <source>
        <dbReference type="Proteomes" id="UP000217771"/>
    </source>
</evidence>
<reference evidence="1 2" key="1">
    <citation type="submission" date="2017-08" db="EMBL/GenBank/DDBJ databases">
        <title>Halomonas alkalisoli sp. nov., isolated from saline alkaline soil.</title>
        <authorList>
            <person name="Wang D."/>
            <person name="Zhang G."/>
        </authorList>
    </citation>
    <scope>NUCLEOTIDE SEQUENCE [LARGE SCALE GENOMIC DNA]</scope>
    <source>
        <strain evidence="1 2">WRN001</strain>
    </source>
</reference>
<accession>A0A2A2F3E4</accession>